<dbReference type="GO" id="GO:0047355">
    <property type="term" value="F:CDP-glycerol glycerophosphotransferase activity"/>
    <property type="evidence" value="ECO:0007669"/>
    <property type="project" value="InterPro"/>
</dbReference>
<dbReference type="RefSeq" id="WP_057825859.1">
    <property type="nucleotide sequence ID" value="NZ_AZFX01000096.1"/>
</dbReference>
<evidence type="ECO:0000256" key="2">
    <source>
        <dbReference type="ARBA" id="ARBA00010488"/>
    </source>
</evidence>
<keyword evidence="7" id="KW-0812">Transmembrane</keyword>
<name>A0A0R1VPL9_9LACO</name>
<dbReference type="Proteomes" id="UP000051315">
    <property type="component" value="Unassembled WGS sequence"/>
</dbReference>
<evidence type="ECO:0000256" key="1">
    <source>
        <dbReference type="ARBA" id="ARBA00004202"/>
    </source>
</evidence>
<dbReference type="GO" id="GO:0005886">
    <property type="term" value="C:plasma membrane"/>
    <property type="evidence" value="ECO:0007669"/>
    <property type="project" value="UniProtKB-SubCell"/>
</dbReference>
<organism evidence="8 9">
    <name type="scientific">Lapidilactobacillus concavus DSM 17758</name>
    <dbReference type="NCBI Taxonomy" id="1423735"/>
    <lineage>
        <taxon>Bacteria</taxon>
        <taxon>Bacillati</taxon>
        <taxon>Bacillota</taxon>
        <taxon>Bacilli</taxon>
        <taxon>Lactobacillales</taxon>
        <taxon>Lactobacillaceae</taxon>
        <taxon>Lapidilactobacillus</taxon>
    </lineage>
</organism>
<evidence type="ECO:0000313" key="8">
    <source>
        <dbReference type="EMBL" id="KRM07768.1"/>
    </source>
</evidence>
<evidence type="ECO:0000256" key="3">
    <source>
        <dbReference type="ARBA" id="ARBA00022475"/>
    </source>
</evidence>
<dbReference type="STRING" id="1423735.FC15_GL000835"/>
<dbReference type="InterPro" id="IPR051612">
    <property type="entry name" value="Teichoic_Acid_Biosynth"/>
</dbReference>
<keyword evidence="4 8" id="KW-0808">Transferase</keyword>
<dbReference type="EMBL" id="AZFX01000096">
    <property type="protein sequence ID" value="KRM07768.1"/>
    <property type="molecule type" value="Genomic_DNA"/>
</dbReference>
<evidence type="ECO:0000256" key="5">
    <source>
        <dbReference type="ARBA" id="ARBA00022944"/>
    </source>
</evidence>
<evidence type="ECO:0000256" key="4">
    <source>
        <dbReference type="ARBA" id="ARBA00022679"/>
    </source>
</evidence>
<dbReference type="GO" id="GO:0019350">
    <property type="term" value="P:teichoic acid biosynthetic process"/>
    <property type="evidence" value="ECO:0007669"/>
    <property type="project" value="UniProtKB-KW"/>
</dbReference>
<keyword evidence="6 7" id="KW-0472">Membrane</keyword>
<proteinExistence type="inferred from homology"/>
<dbReference type="InterPro" id="IPR043148">
    <property type="entry name" value="TagF_C"/>
</dbReference>
<keyword evidence="7" id="KW-1133">Transmembrane helix</keyword>
<dbReference type="Gene3D" id="3.40.50.12580">
    <property type="match status" value="1"/>
</dbReference>
<keyword evidence="9" id="KW-1185">Reference proteome</keyword>
<keyword evidence="3" id="KW-1003">Cell membrane</keyword>
<dbReference type="PANTHER" id="PTHR37316:SF3">
    <property type="entry name" value="TEICHOIC ACID GLYCEROL-PHOSPHATE TRANSFERASE"/>
    <property type="match status" value="1"/>
</dbReference>
<dbReference type="PATRIC" id="fig|1423735.3.peg.869"/>
<dbReference type="Pfam" id="PF04464">
    <property type="entry name" value="Glyphos_transf"/>
    <property type="match status" value="1"/>
</dbReference>
<dbReference type="SUPFAM" id="SSF53756">
    <property type="entry name" value="UDP-Glycosyltransferase/glycogen phosphorylase"/>
    <property type="match status" value="1"/>
</dbReference>
<sequence>MKAVIKKIVKYNPFIYAVYYYLCSFLLKILGYFVRTHSDTILFMSFGGRSFSDSPKEIYNYLESRGPNDLQMIWAFERPEEVESVDDSHKVKVDTLKFFLVALRAKVWVTNSSIERGLKFKKRNTIYFNTWHGTPLKKMGLDIKNNQSFSSRADFNRIDKFTVQSDYECDIFSRAFGIDSSKIFKVGLPRNDDLTHQVQRREDLRRKFGFTDSDQIILYTPTFREFEHNSLHQITSNSYMLMIELVKKLPANYKILSRSHYEVDVIKHGDEISDRIIDVSRYPDLNELMHVSDMLVSDYSSVIFDYSITEKPIFIFSFDFEDYQKMRGMYFNIEDNLLSSRTTDGLSQNILNSQESAIQHVKKFKKQYVNFFGTATKQSCQYILKAMQD</sequence>
<dbReference type="InterPro" id="IPR007554">
    <property type="entry name" value="Glycerophosphate_synth"/>
</dbReference>
<keyword evidence="5" id="KW-0777">Teichoic acid biosynthesis</keyword>
<dbReference type="PANTHER" id="PTHR37316">
    <property type="entry name" value="TEICHOIC ACID GLYCEROL-PHOSPHATE PRIMASE"/>
    <property type="match status" value="1"/>
</dbReference>
<comment type="similarity">
    <text evidence="2">Belongs to the CDP-glycerol glycerophosphotransferase family.</text>
</comment>
<dbReference type="Gene3D" id="3.40.50.11820">
    <property type="match status" value="1"/>
</dbReference>
<dbReference type="OrthoDB" id="9811865at2"/>
<feature type="transmembrane region" description="Helical" evidence="7">
    <location>
        <begin position="12"/>
        <end position="34"/>
    </location>
</feature>
<dbReference type="AlphaFoldDB" id="A0A0R1VPL9"/>
<evidence type="ECO:0000256" key="6">
    <source>
        <dbReference type="ARBA" id="ARBA00023136"/>
    </source>
</evidence>
<accession>A0A0R1VPL9</accession>
<evidence type="ECO:0000313" key="9">
    <source>
        <dbReference type="Proteomes" id="UP000051315"/>
    </source>
</evidence>
<evidence type="ECO:0000256" key="7">
    <source>
        <dbReference type="SAM" id="Phobius"/>
    </source>
</evidence>
<comment type="caution">
    <text evidence="8">The sequence shown here is derived from an EMBL/GenBank/DDBJ whole genome shotgun (WGS) entry which is preliminary data.</text>
</comment>
<comment type="subcellular location">
    <subcellularLocation>
        <location evidence="1">Cell membrane</location>
        <topology evidence="1">Peripheral membrane protein</topology>
    </subcellularLocation>
</comment>
<dbReference type="InterPro" id="IPR043149">
    <property type="entry name" value="TagF_N"/>
</dbReference>
<protein>
    <submittedName>
        <fullName evidence="8">CDP-glycerol poly(Glycerophosphate) glycerophosphotransferase</fullName>
    </submittedName>
</protein>
<gene>
    <name evidence="8" type="ORF">FC15_GL000835</name>
</gene>
<reference evidence="8 9" key="1">
    <citation type="journal article" date="2015" name="Genome Announc.">
        <title>Expanding the biotechnology potential of lactobacilli through comparative genomics of 213 strains and associated genera.</title>
        <authorList>
            <person name="Sun Z."/>
            <person name="Harris H.M."/>
            <person name="McCann A."/>
            <person name="Guo C."/>
            <person name="Argimon S."/>
            <person name="Zhang W."/>
            <person name="Yang X."/>
            <person name="Jeffery I.B."/>
            <person name="Cooney J.C."/>
            <person name="Kagawa T.F."/>
            <person name="Liu W."/>
            <person name="Song Y."/>
            <person name="Salvetti E."/>
            <person name="Wrobel A."/>
            <person name="Rasinkangas P."/>
            <person name="Parkhill J."/>
            <person name="Rea M.C."/>
            <person name="O'Sullivan O."/>
            <person name="Ritari J."/>
            <person name="Douillard F.P."/>
            <person name="Paul Ross R."/>
            <person name="Yang R."/>
            <person name="Briner A.E."/>
            <person name="Felis G.E."/>
            <person name="de Vos W.M."/>
            <person name="Barrangou R."/>
            <person name="Klaenhammer T.R."/>
            <person name="Caufield P.W."/>
            <person name="Cui Y."/>
            <person name="Zhang H."/>
            <person name="O'Toole P.W."/>
        </authorList>
    </citation>
    <scope>NUCLEOTIDE SEQUENCE [LARGE SCALE GENOMIC DNA]</scope>
    <source>
        <strain evidence="8 9">DSM 17758</strain>
    </source>
</reference>